<dbReference type="AlphaFoldDB" id="A0A1H1UM35"/>
<dbReference type="Gene3D" id="3.60.15.10">
    <property type="entry name" value="Ribonuclease Z/Hydroxyacylglutathione hydrolase-like"/>
    <property type="match status" value="1"/>
</dbReference>
<proteinExistence type="predicted"/>
<dbReference type="Proteomes" id="UP000181956">
    <property type="component" value="Chromosome I"/>
</dbReference>
<dbReference type="InterPro" id="IPR036866">
    <property type="entry name" value="RibonucZ/Hydroxyglut_hydro"/>
</dbReference>
<sequence>MAEWAEVADGVWQARYQPLDVSICLVRGDDGLLLVDTRCGPGEAAEIVADAATLGQGGIRWVVNTHAHYDHTFGNQLFAPTATIYGHHRIAVHFRDYEAAELAGRPDVVLTPPQVSVDGPLELDLGGRTVRLVTLPPGHTDTDLVVHVPDAGCWIVGDVIEESGPPQAGPDAFPQDWPHALRTLADMVGPDERVVPGHGRVVDRAFVLAQAAELERPPTP</sequence>
<evidence type="ECO:0000313" key="3">
    <source>
        <dbReference type="Proteomes" id="UP000181956"/>
    </source>
</evidence>
<accession>A0A1H1UM35</accession>
<name>A0A1H1UM35_9MICO</name>
<evidence type="ECO:0000313" key="2">
    <source>
        <dbReference type="EMBL" id="SDS73523.1"/>
    </source>
</evidence>
<protein>
    <submittedName>
        <fullName evidence="2">Glyoxylase, beta-lactamase superfamily II</fullName>
    </submittedName>
</protein>
<dbReference type="InterPro" id="IPR050855">
    <property type="entry name" value="NDM-1-like"/>
</dbReference>
<dbReference type="PANTHER" id="PTHR42951">
    <property type="entry name" value="METALLO-BETA-LACTAMASE DOMAIN-CONTAINING"/>
    <property type="match status" value="1"/>
</dbReference>
<dbReference type="SUPFAM" id="SSF56281">
    <property type="entry name" value="Metallo-hydrolase/oxidoreductase"/>
    <property type="match status" value="1"/>
</dbReference>
<gene>
    <name evidence="2" type="ORF">SAMN04489834_2042</name>
</gene>
<dbReference type="InterPro" id="IPR001279">
    <property type="entry name" value="Metallo-B-lactamas"/>
</dbReference>
<dbReference type="OrthoDB" id="2273115at2"/>
<dbReference type="SMART" id="SM00849">
    <property type="entry name" value="Lactamase_B"/>
    <property type="match status" value="1"/>
</dbReference>
<dbReference type="PANTHER" id="PTHR42951:SF4">
    <property type="entry name" value="ACYL-COENZYME A THIOESTERASE MBLAC2"/>
    <property type="match status" value="1"/>
</dbReference>
<reference evidence="3" key="1">
    <citation type="submission" date="2016-10" db="EMBL/GenBank/DDBJ databases">
        <authorList>
            <person name="Varghese N."/>
            <person name="Submissions S."/>
        </authorList>
    </citation>
    <scope>NUCLEOTIDE SEQUENCE [LARGE SCALE GENOMIC DNA]</scope>
    <source>
        <strain evidence="3">DSM 21772</strain>
    </source>
</reference>
<dbReference type="STRING" id="412690.SAMN04489834_2042"/>
<dbReference type="EMBL" id="LT629742">
    <property type="protein sequence ID" value="SDS73523.1"/>
    <property type="molecule type" value="Genomic_DNA"/>
</dbReference>
<dbReference type="CDD" id="cd16282">
    <property type="entry name" value="metallo-hydrolase-like_MBL-fold"/>
    <property type="match status" value="1"/>
</dbReference>
<dbReference type="RefSeq" id="WP_083363941.1">
    <property type="nucleotide sequence ID" value="NZ_LT629742.1"/>
</dbReference>
<evidence type="ECO:0000259" key="1">
    <source>
        <dbReference type="SMART" id="SM00849"/>
    </source>
</evidence>
<organism evidence="2 3">
    <name type="scientific">Microterricola viridarii</name>
    <dbReference type="NCBI Taxonomy" id="412690"/>
    <lineage>
        <taxon>Bacteria</taxon>
        <taxon>Bacillati</taxon>
        <taxon>Actinomycetota</taxon>
        <taxon>Actinomycetes</taxon>
        <taxon>Micrococcales</taxon>
        <taxon>Microbacteriaceae</taxon>
        <taxon>Microterricola</taxon>
    </lineage>
</organism>
<keyword evidence="3" id="KW-1185">Reference proteome</keyword>
<feature type="domain" description="Metallo-beta-lactamase" evidence="1">
    <location>
        <begin position="20"/>
        <end position="198"/>
    </location>
</feature>
<dbReference type="Pfam" id="PF00753">
    <property type="entry name" value="Lactamase_B"/>
    <property type="match status" value="1"/>
</dbReference>